<dbReference type="EC" id="2.7.13.3" evidence="2"/>
<comment type="caution">
    <text evidence="10">The sequence shown here is derived from an EMBL/GenBank/DDBJ whole genome shotgun (WGS) entry which is preliminary data.</text>
</comment>
<dbReference type="Pfam" id="PF02518">
    <property type="entry name" value="HATPase_c"/>
    <property type="match status" value="1"/>
</dbReference>
<dbReference type="SMART" id="SM00388">
    <property type="entry name" value="HisKA"/>
    <property type="match status" value="1"/>
</dbReference>
<dbReference type="InterPro" id="IPR036097">
    <property type="entry name" value="HisK_dim/P_sf"/>
</dbReference>
<proteinExistence type="predicted"/>
<dbReference type="Gene3D" id="1.10.287.130">
    <property type="match status" value="1"/>
</dbReference>
<comment type="catalytic activity">
    <reaction evidence="1">
        <text>ATP + protein L-histidine = ADP + protein N-phospho-L-histidine.</text>
        <dbReference type="EC" id="2.7.13.3"/>
    </reaction>
</comment>
<evidence type="ECO:0000256" key="4">
    <source>
        <dbReference type="ARBA" id="ARBA00022679"/>
    </source>
</evidence>
<dbReference type="PANTHER" id="PTHR43711">
    <property type="entry name" value="TWO-COMPONENT HISTIDINE KINASE"/>
    <property type="match status" value="1"/>
</dbReference>
<keyword evidence="11" id="KW-1185">Reference proteome</keyword>
<dbReference type="InterPro" id="IPR003661">
    <property type="entry name" value="HisK_dim/P_dom"/>
</dbReference>
<name>A0A939FZ01_9HYPH</name>
<dbReference type="InterPro" id="IPR005467">
    <property type="entry name" value="His_kinase_dom"/>
</dbReference>
<dbReference type="PANTHER" id="PTHR43711:SF26">
    <property type="entry name" value="SENSOR HISTIDINE KINASE RCSC"/>
    <property type="match status" value="1"/>
</dbReference>
<accession>A0A939FZ01</accession>
<keyword evidence="8" id="KW-0472">Membrane</keyword>
<protein>
    <recommendedName>
        <fullName evidence="2">histidine kinase</fullName>
        <ecNumber evidence="2">2.7.13.3</ecNumber>
    </recommendedName>
</protein>
<keyword evidence="8" id="KW-0812">Transmembrane</keyword>
<evidence type="ECO:0000313" key="10">
    <source>
        <dbReference type="EMBL" id="MBO0662102.1"/>
    </source>
</evidence>
<dbReference type="Gene3D" id="3.30.565.10">
    <property type="entry name" value="Histidine kinase-like ATPase, C-terminal domain"/>
    <property type="match status" value="1"/>
</dbReference>
<evidence type="ECO:0000256" key="1">
    <source>
        <dbReference type="ARBA" id="ARBA00000085"/>
    </source>
</evidence>
<dbReference type="Proteomes" id="UP000664122">
    <property type="component" value="Unassembled WGS sequence"/>
</dbReference>
<evidence type="ECO:0000313" key="11">
    <source>
        <dbReference type="Proteomes" id="UP000664122"/>
    </source>
</evidence>
<gene>
    <name evidence="10" type="ORF">J1C48_05910</name>
</gene>
<feature type="coiled-coil region" evidence="7">
    <location>
        <begin position="235"/>
        <end position="262"/>
    </location>
</feature>
<feature type="transmembrane region" description="Helical" evidence="8">
    <location>
        <begin position="84"/>
        <end position="102"/>
    </location>
</feature>
<organism evidence="10 11">
    <name type="scientific">Jiella flava</name>
    <dbReference type="NCBI Taxonomy" id="2816857"/>
    <lineage>
        <taxon>Bacteria</taxon>
        <taxon>Pseudomonadati</taxon>
        <taxon>Pseudomonadota</taxon>
        <taxon>Alphaproteobacteria</taxon>
        <taxon>Hyphomicrobiales</taxon>
        <taxon>Aurantimonadaceae</taxon>
        <taxon>Jiella</taxon>
    </lineage>
</organism>
<feature type="transmembrane region" description="Helical" evidence="8">
    <location>
        <begin position="150"/>
        <end position="168"/>
    </location>
</feature>
<evidence type="ECO:0000256" key="5">
    <source>
        <dbReference type="ARBA" id="ARBA00022777"/>
    </source>
</evidence>
<keyword evidence="6" id="KW-0902">Two-component regulatory system</keyword>
<keyword evidence="7" id="KW-0175">Coiled coil</keyword>
<dbReference type="CDD" id="cd00082">
    <property type="entry name" value="HisKA"/>
    <property type="match status" value="1"/>
</dbReference>
<reference evidence="10" key="1">
    <citation type="submission" date="2021-03" db="EMBL/GenBank/DDBJ databases">
        <title>Whole genome sequence of Jiella sp. CQZ9-1.</title>
        <authorList>
            <person name="Tuo L."/>
        </authorList>
    </citation>
    <scope>NUCLEOTIDE SEQUENCE</scope>
    <source>
        <strain evidence="10">CQZ9-1</strain>
    </source>
</reference>
<keyword evidence="3" id="KW-0597">Phosphoprotein</keyword>
<sequence length="506" mass="54499">MSLAAPPTVDPGLVARRPRSRNGDLAATLRSARERLSARGRRTATRFSGELLDQHAAALRASAIILPLPVMATGFGLSIHLGPLVAALWTLVALGCYLALVVTARKFQAERVPTESVDPWRRLFLSGHFMAGLCWAYLASLTALHEQGPQFGIFQFTVLFIVIASTAMVSFTLRLVVPITFGITAVFLGVGMVNDPDPANIAVRSILIAAVAFFAVVSEILRRSALSGLIHQAEKDELIAELETAQVISEEARRRAEEANLAKSRFLATMSHELRTPLNAILGFSEVMSGEILGPLGTETYKDYVRDIHASGQHLLGVINEILDLSRIEAGRFDLNEEAIELVAIAKDGLSIMRIKAEAKDIDLSAEVEPDLPALWADERAVRQIILNLLSNAVKFTPHGGSIVLRVGWTAGAGQYVSVKDDGPGIPAAEIPLVLSSFGQGSAAMKSAEQGTGLGLPIVQALVRLHNGEFELLSKLREGTEAIAIFPQSRVLEVMPALDDPTWIGH</sequence>
<dbReference type="SUPFAM" id="SSF47384">
    <property type="entry name" value="Homodimeric domain of signal transducing histidine kinase"/>
    <property type="match status" value="1"/>
</dbReference>
<dbReference type="PROSITE" id="PS50109">
    <property type="entry name" value="HIS_KIN"/>
    <property type="match status" value="1"/>
</dbReference>
<dbReference type="InterPro" id="IPR036890">
    <property type="entry name" value="HATPase_C_sf"/>
</dbReference>
<dbReference type="SUPFAM" id="SSF55874">
    <property type="entry name" value="ATPase domain of HSP90 chaperone/DNA topoisomerase II/histidine kinase"/>
    <property type="match status" value="1"/>
</dbReference>
<evidence type="ECO:0000256" key="7">
    <source>
        <dbReference type="SAM" id="Coils"/>
    </source>
</evidence>
<evidence type="ECO:0000256" key="2">
    <source>
        <dbReference type="ARBA" id="ARBA00012438"/>
    </source>
</evidence>
<dbReference type="InterPro" id="IPR004358">
    <property type="entry name" value="Sig_transdc_His_kin-like_C"/>
</dbReference>
<feature type="transmembrane region" description="Helical" evidence="8">
    <location>
        <begin position="175"/>
        <end position="193"/>
    </location>
</feature>
<evidence type="ECO:0000256" key="6">
    <source>
        <dbReference type="ARBA" id="ARBA00023012"/>
    </source>
</evidence>
<dbReference type="AlphaFoldDB" id="A0A939FZ01"/>
<evidence type="ECO:0000256" key="3">
    <source>
        <dbReference type="ARBA" id="ARBA00022553"/>
    </source>
</evidence>
<dbReference type="GO" id="GO:0000155">
    <property type="term" value="F:phosphorelay sensor kinase activity"/>
    <property type="evidence" value="ECO:0007669"/>
    <property type="project" value="InterPro"/>
</dbReference>
<dbReference type="InterPro" id="IPR050736">
    <property type="entry name" value="Sensor_HK_Regulatory"/>
</dbReference>
<feature type="domain" description="Histidine kinase" evidence="9">
    <location>
        <begin position="269"/>
        <end position="490"/>
    </location>
</feature>
<dbReference type="SMART" id="SM00387">
    <property type="entry name" value="HATPase_c"/>
    <property type="match status" value="1"/>
</dbReference>
<keyword evidence="8" id="KW-1133">Transmembrane helix</keyword>
<keyword evidence="5 10" id="KW-0418">Kinase</keyword>
<dbReference type="PRINTS" id="PR00344">
    <property type="entry name" value="BCTRLSENSOR"/>
</dbReference>
<evidence type="ECO:0000256" key="8">
    <source>
        <dbReference type="SAM" id="Phobius"/>
    </source>
</evidence>
<dbReference type="RefSeq" id="WP_207256850.1">
    <property type="nucleotide sequence ID" value="NZ_JAFMPP010000003.1"/>
</dbReference>
<dbReference type="InterPro" id="IPR003594">
    <property type="entry name" value="HATPase_dom"/>
</dbReference>
<dbReference type="Pfam" id="PF00512">
    <property type="entry name" value="HisKA"/>
    <property type="match status" value="1"/>
</dbReference>
<feature type="transmembrane region" description="Helical" evidence="8">
    <location>
        <begin position="199"/>
        <end position="221"/>
    </location>
</feature>
<dbReference type="EMBL" id="JAFMPP010000003">
    <property type="protein sequence ID" value="MBO0662102.1"/>
    <property type="molecule type" value="Genomic_DNA"/>
</dbReference>
<evidence type="ECO:0000259" key="9">
    <source>
        <dbReference type="PROSITE" id="PS50109"/>
    </source>
</evidence>
<feature type="transmembrane region" description="Helical" evidence="8">
    <location>
        <begin position="123"/>
        <end position="144"/>
    </location>
</feature>
<keyword evidence="4" id="KW-0808">Transferase</keyword>